<keyword evidence="1" id="KW-1133">Transmembrane helix</keyword>
<reference evidence="2 3" key="1">
    <citation type="submission" date="2015-01" db="EMBL/GenBank/DDBJ databases">
        <title>Evolution of Trichinella species and genotypes.</title>
        <authorList>
            <person name="Korhonen P.K."/>
            <person name="Edoardo P."/>
            <person name="Giuseppe L.R."/>
            <person name="Gasser R.B."/>
        </authorList>
    </citation>
    <scope>NUCLEOTIDE SEQUENCE [LARGE SCALE GENOMIC DNA]</scope>
    <source>
        <strain evidence="2">ISS470</strain>
    </source>
</reference>
<comment type="caution">
    <text evidence="2">The sequence shown here is derived from an EMBL/GenBank/DDBJ whole genome shotgun (WGS) entry which is preliminary data.</text>
</comment>
<organism evidence="2 3">
    <name type="scientific">Trichinella pseudospiralis</name>
    <name type="common">Parasitic roundworm</name>
    <dbReference type="NCBI Taxonomy" id="6337"/>
    <lineage>
        <taxon>Eukaryota</taxon>
        <taxon>Metazoa</taxon>
        <taxon>Ecdysozoa</taxon>
        <taxon>Nematoda</taxon>
        <taxon>Enoplea</taxon>
        <taxon>Dorylaimia</taxon>
        <taxon>Trichinellida</taxon>
        <taxon>Trichinellidae</taxon>
        <taxon>Trichinella</taxon>
    </lineage>
</organism>
<evidence type="ECO:0000313" key="2">
    <source>
        <dbReference type="EMBL" id="KRY92853.1"/>
    </source>
</evidence>
<gene>
    <name evidence="2" type="ORF">T4D_9046</name>
</gene>
<keyword evidence="3" id="KW-1185">Reference proteome</keyword>
<evidence type="ECO:0000256" key="1">
    <source>
        <dbReference type="SAM" id="Phobius"/>
    </source>
</evidence>
<protein>
    <submittedName>
        <fullName evidence="2">Uncharacterized protein</fullName>
    </submittedName>
</protein>
<accession>A0A0V1G402</accession>
<keyword evidence="1" id="KW-0812">Transmembrane</keyword>
<evidence type="ECO:0000313" key="3">
    <source>
        <dbReference type="Proteomes" id="UP000054995"/>
    </source>
</evidence>
<proteinExistence type="predicted"/>
<sequence length="90" mass="10838">MFCDNQSLQKRYYFVIKHCDFLGNLLDGEAQIITQQVICDLSFERIRLILLIIMMLRTYVCTFTIKMWSSFKKEDIAPLWQIFLVIYVME</sequence>
<dbReference type="AlphaFoldDB" id="A0A0V1G402"/>
<keyword evidence="1" id="KW-0472">Membrane</keyword>
<name>A0A0V1G402_TRIPS</name>
<feature type="transmembrane region" description="Helical" evidence="1">
    <location>
        <begin position="46"/>
        <end position="65"/>
    </location>
</feature>
<dbReference type="EMBL" id="JYDT01000005">
    <property type="protein sequence ID" value="KRY92853.1"/>
    <property type="molecule type" value="Genomic_DNA"/>
</dbReference>
<dbReference type="Proteomes" id="UP000054995">
    <property type="component" value="Unassembled WGS sequence"/>
</dbReference>